<evidence type="ECO:0000313" key="5">
    <source>
        <dbReference type="EMBL" id="RSX49264.1"/>
    </source>
</evidence>
<dbReference type="Gene3D" id="1.10.10.10">
    <property type="entry name" value="Winged helix-like DNA-binding domain superfamily/Winged helix DNA-binding domain"/>
    <property type="match status" value="1"/>
</dbReference>
<name>A0A430F8V8_9BIFI</name>
<dbReference type="SMART" id="SM00448">
    <property type="entry name" value="REC"/>
    <property type="match status" value="1"/>
</dbReference>
<dbReference type="SUPFAM" id="SSF46894">
    <property type="entry name" value="C-terminal effector domain of the bipartite response regulators"/>
    <property type="match status" value="1"/>
</dbReference>
<dbReference type="SMART" id="SM00421">
    <property type="entry name" value="HTH_LUXR"/>
    <property type="match status" value="1"/>
</dbReference>
<sequence length="234" mass="25536">MSACDATDVSSSSTDRSADGANLRVVLVENDALVRQPLRYLLGQAMPDLRIVETLFGGLDAVQYCLRRPQSADVLLTDMHLGDVDGPAVAWRLRHAGSLTPILGITSLPLSHYCNAAVAAGMQGLLPKSNIAQIASALRNLRQGRPCPGYESPMMAAARIRSSKSPMSVLTNAQTNVLELIAAGYDLDEIARRLHCSPATVRKHRQNIFNRLNVSTIQEAIAQWTRFRQTFNLD</sequence>
<dbReference type="Pfam" id="PF00196">
    <property type="entry name" value="GerE"/>
    <property type="match status" value="1"/>
</dbReference>
<dbReference type="GO" id="GO:0003677">
    <property type="term" value="F:DNA binding"/>
    <property type="evidence" value="ECO:0007669"/>
    <property type="project" value="UniProtKB-KW"/>
</dbReference>
<keyword evidence="6" id="KW-1185">Reference proteome</keyword>
<feature type="modified residue" description="4-aspartylphosphate" evidence="2">
    <location>
        <position position="78"/>
    </location>
</feature>
<dbReference type="InterPro" id="IPR011006">
    <property type="entry name" value="CheY-like_superfamily"/>
</dbReference>
<dbReference type="InterPro" id="IPR039420">
    <property type="entry name" value="WalR-like"/>
</dbReference>
<dbReference type="InterPro" id="IPR001789">
    <property type="entry name" value="Sig_transdc_resp-reg_receiver"/>
</dbReference>
<dbReference type="AlphaFoldDB" id="A0A430F8V8"/>
<dbReference type="InterPro" id="IPR036388">
    <property type="entry name" value="WH-like_DNA-bd_sf"/>
</dbReference>
<dbReference type="InterPro" id="IPR016032">
    <property type="entry name" value="Sig_transdc_resp-reg_C-effctor"/>
</dbReference>
<reference evidence="5 6" key="1">
    <citation type="submission" date="2018-09" db="EMBL/GenBank/DDBJ databases">
        <title>Characterization of the phylogenetic diversity of five novel species belonging to the genus Bifidobacterium.</title>
        <authorList>
            <person name="Lugli G.A."/>
            <person name="Duranti S."/>
            <person name="Milani C."/>
        </authorList>
    </citation>
    <scope>NUCLEOTIDE SEQUENCE [LARGE SCALE GENOMIC DNA]</scope>
    <source>
        <strain evidence="5 6">2020B</strain>
    </source>
</reference>
<dbReference type="CDD" id="cd06170">
    <property type="entry name" value="LuxR_C_like"/>
    <property type="match status" value="1"/>
</dbReference>
<dbReference type="OrthoDB" id="9808843at2"/>
<dbReference type="GO" id="GO:0000160">
    <property type="term" value="P:phosphorelay signal transduction system"/>
    <property type="evidence" value="ECO:0007669"/>
    <property type="project" value="InterPro"/>
</dbReference>
<gene>
    <name evidence="5" type="ORF">D2E22_0684</name>
</gene>
<evidence type="ECO:0000259" key="4">
    <source>
        <dbReference type="PROSITE" id="PS50110"/>
    </source>
</evidence>
<organism evidence="5 6">
    <name type="scientific">Bifidobacterium castoris</name>
    <dbReference type="NCBI Taxonomy" id="2306972"/>
    <lineage>
        <taxon>Bacteria</taxon>
        <taxon>Bacillati</taxon>
        <taxon>Actinomycetota</taxon>
        <taxon>Actinomycetes</taxon>
        <taxon>Bifidobacteriales</taxon>
        <taxon>Bifidobacteriaceae</taxon>
        <taxon>Bifidobacterium</taxon>
    </lineage>
</organism>
<dbReference type="PANTHER" id="PTHR43214">
    <property type="entry name" value="TWO-COMPONENT RESPONSE REGULATOR"/>
    <property type="match status" value="1"/>
</dbReference>
<evidence type="ECO:0000259" key="3">
    <source>
        <dbReference type="PROSITE" id="PS50043"/>
    </source>
</evidence>
<dbReference type="PRINTS" id="PR00038">
    <property type="entry name" value="HTHLUXR"/>
</dbReference>
<comment type="caution">
    <text evidence="5">The sequence shown here is derived from an EMBL/GenBank/DDBJ whole genome shotgun (WGS) entry which is preliminary data.</text>
</comment>
<dbReference type="PROSITE" id="PS50043">
    <property type="entry name" value="HTH_LUXR_2"/>
    <property type="match status" value="1"/>
</dbReference>
<evidence type="ECO:0000256" key="1">
    <source>
        <dbReference type="ARBA" id="ARBA00023125"/>
    </source>
</evidence>
<feature type="domain" description="Response regulatory" evidence="4">
    <location>
        <begin position="24"/>
        <end position="143"/>
    </location>
</feature>
<evidence type="ECO:0000256" key="2">
    <source>
        <dbReference type="PROSITE-ProRule" id="PRU00169"/>
    </source>
</evidence>
<proteinExistence type="predicted"/>
<dbReference type="RefSeq" id="WP_126031720.1">
    <property type="nucleotide sequence ID" value="NZ_QXGI01000002.1"/>
</dbReference>
<dbReference type="PROSITE" id="PS50110">
    <property type="entry name" value="RESPONSE_REGULATORY"/>
    <property type="match status" value="1"/>
</dbReference>
<accession>A0A430F8V8</accession>
<protein>
    <submittedName>
        <fullName evidence="5">Response regulator of two-component system</fullName>
    </submittedName>
</protein>
<keyword evidence="2" id="KW-0597">Phosphoprotein</keyword>
<keyword evidence="1" id="KW-0238">DNA-binding</keyword>
<dbReference type="Proteomes" id="UP000288052">
    <property type="component" value="Unassembled WGS sequence"/>
</dbReference>
<dbReference type="GO" id="GO:0006355">
    <property type="term" value="P:regulation of DNA-templated transcription"/>
    <property type="evidence" value="ECO:0007669"/>
    <property type="project" value="InterPro"/>
</dbReference>
<dbReference type="Pfam" id="PF00072">
    <property type="entry name" value="Response_reg"/>
    <property type="match status" value="1"/>
</dbReference>
<dbReference type="SUPFAM" id="SSF52172">
    <property type="entry name" value="CheY-like"/>
    <property type="match status" value="1"/>
</dbReference>
<evidence type="ECO:0000313" key="6">
    <source>
        <dbReference type="Proteomes" id="UP000288052"/>
    </source>
</evidence>
<feature type="domain" description="HTH luxR-type" evidence="3">
    <location>
        <begin position="163"/>
        <end position="228"/>
    </location>
</feature>
<dbReference type="InterPro" id="IPR000792">
    <property type="entry name" value="Tscrpt_reg_LuxR_C"/>
</dbReference>
<dbReference type="Gene3D" id="3.40.50.2300">
    <property type="match status" value="1"/>
</dbReference>
<dbReference type="EMBL" id="QXGI01000002">
    <property type="protein sequence ID" value="RSX49264.1"/>
    <property type="molecule type" value="Genomic_DNA"/>
</dbReference>